<feature type="domain" description="N-acetyltransferase" evidence="3">
    <location>
        <begin position="9"/>
        <end position="172"/>
    </location>
</feature>
<proteinExistence type="predicted"/>
<dbReference type="EMBL" id="FNPH01000001">
    <property type="protein sequence ID" value="SDY08960.1"/>
    <property type="molecule type" value="Genomic_DNA"/>
</dbReference>
<dbReference type="InterPro" id="IPR016181">
    <property type="entry name" value="Acyl_CoA_acyltransferase"/>
</dbReference>
<dbReference type="STRING" id="405436.SAMN05444365_101629"/>
<keyword evidence="1 4" id="KW-0808">Transferase</keyword>
<dbReference type="GO" id="GO:0016747">
    <property type="term" value="F:acyltransferase activity, transferring groups other than amino-acyl groups"/>
    <property type="evidence" value="ECO:0007669"/>
    <property type="project" value="InterPro"/>
</dbReference>
<evidence type="ECO:0000313" key="5">
    <source>
        <dbReference type="Proteomes" id="UP000242415"/>
    </source>
</evidence>
<name>A0A1H3H0V3_9ACTN</name>
<dbReference type="RefSeq" id="WP_425435314.1">
    <property type="nucleotide sequence ID" value="NZ_FNPH01000001.1"/>
</dbReference>
<evidence type="ECO:0000313" key="4">
    <source>
        <dbReference type="EMBL" id="SDY08960.1"/>
    </source>
</evidence>
<evidence type="ECO:0000256" key="2">
    <source>
        <dbReference type="ARBA" id="ARBA00023315"/>
    </source>
</evidence>
<keyword evidence="2" id="KW-0012">Acyltransferase</keyword>
<dbReference type="SUPFAM" id="SSF55729">
    <property type="entry name" value="Acyl-CoA N-acyltransferases (Nat)"/>
    <property type="match status" value="1"/>
</dbReference>
<protein>
    <submittedName>
        <fullName evidence="4">Acetyltransferase (GNAT) family protein</fullName>
    </submittedName>
</protein>
<dbReference type="PANTHER" id="PTHR43877">
    <property type="entry name" value="AMINOALKYLPHOSPHONATE N-ACETYLTRANSFERASE-RELATED-RELATED"/>
    <property type="match status" value="1"/>
</dbReference>
<dbReference type="InterPro" id="IPR050832">
    <property type="entry name" value="Bact_Acetyltransf"/>
</dbReference>
<dbReference type="Gene3D" id="3.40.630.30">
    <property type="match status" value="1"/>
</dbReference>
<dbReference type="AlphaFoldDB" id="A0A1H3H0V3"/>
<reference evidence="5" key="1">
    <citation type="submission" date="2016-10" db="EMBL/GenBank/DDBJ databases">
        <authorList>
            <person name="Varghese N."/>
            <person name="Submissions S."/>
        </authorList>
    </citation>
    <scope>NUCLEOTIDE SEQUENCE [LARGE SCALE GENOMIC DNA]</scope>
    <source>
        <strain evidence="5">DSM 45245</strain>
    </source>
</reference>
<gene>
    <name evidence="4" type="ORF">SAMN05444365_101629</name>
</gene>
<dbReference type="Pfam" id="PF00583">
    <property type="entry name" value="Acetyltransf_1"/>
    <property type="match status" value="1"/>
</dbReference>
<dbReference type="PROSITE" id="PS51186">
    <property type="entry name" value="GNAT"/>
    <property type="match status" value="1"/>
</dbReference>
<evidence type="ECO:0000256" key="1">
    <source>
        <dbReference type="ARBA" id="ARBA00022679"/>
    </source>
</evidence>
<sequence>MICVTGAGVTVRRIRAADAGRMRALRLEMLADAPLAFIETLAEAAARPHREFASRVARLSVGDEAAQFVAEADGRLVAHAGGLVAPDDPTITVIFAVYITPAWRGRGLLGPLVEAVATWSKSVGRPELLLEVVVGNDRAYRAYRRIGFVDTGVRVPHPTVPTLTELQMRRMA</sequence>
<accession>A0A1H3H0V3</accession>
<evidence type="ECO:0000259" key="3">
    <source>
        <dbReference type="PROSITE" id="PS51186"/>
    </source>
</evidence>
<dbReference type="CDD" id="cd04301">
    <property type="entry name" value="NAT_SF"/>
    <property type="match status" value="1"/>
</dbReference>
<keyword evidence="5" id="KW-1185">Reference proteome</keyword>
<organism evidence="4 5">
    <name type="scientific">Micromonospora pattaloongensis</name>
    <dbReference type="NCBI Taxonomy" id="405436"/>
    <lineage>
        <taxon>Bacteria</taxon>
        <taxon>Bacillati</taxon>
        <taxon>Actinomycetota</taxon>
        <taxon>Actinomycetes</taxon>
        <taxon>Micromonosporales</taxon>
        <taxon>Micromonosporaceae</taxon>
        <taxon>Micromonospora</taxon>
    </lineage>
</organism>
<dbReference type="InterPro" id="IPR000182">
    <property type="entry name" value="GNAT_dom"/>
</dbReference>
<dbReference type="Proteomes" id="UP000242415">
    <property type="component" value="Unassembled WGS sequence"/>
</dbReference>